<reference evidence="4" key="1">
    <citation type="submission" date="2022-01" db="EMBL/GenBank/DDBJ databases">
        <title>Genome-Based Taxonomic Classification of the Phylum Actinobacteria.</title>
        <authorList>
            <person name="Gao Y."/>
        </authorList>
    </citation>
    <scope>NUCLEOTIDE SEQUENCE</scope>
    <source>
        <strain evidence="4">KLBMP 8922</strain>
    </source>
</reference>
<accession>A0AA41Q5Q6</accession>
<gene>
    <name evidence="4" type="ORF">LZ495_25915</name>
</gene>
<dbReference type="RefSeq" id="WP_235055296.1">
    <property type="nucleotide sequence ID" value="NZ_JAKFHA010000017.1"/>
</dbReference>
<dbReference type="CDD" id="cd05907">
    <property type="entry name" value="VL_LC_FACS_like"/>
    <property type="match status" value="1"/>
</dbReference>
<comment type="caution">
    <text evidence="4">The sequence shown here is derived from an EMBL/GenBank/DDBJ whole genome shotgun (WGS) entry which is preliminary data.</text>
</comment>
<keyword evidence="2" id="KW-0067">ATP-binding</keyword>
<evidence type="ECO:0000256" key="2">
    <source>
        <dbReference type="ARBA" id="ARBA00022840"/>
    </source>
</evidence>
<evidence type="ECO:0000313" key="5">
    <source>
        <dbReference type="Proteomes" id="UP001165378"/>
    </source>
</evidence>
<keyword evidence="1" id="KW-0547">Nucleotide-binding</keyword>
<dbReference type="PANTHER" id="PTHR43272">
    <property type="entry name" value="LONG-CHAIN-FATTY-ACID--COA LIGASE"/>
    <property type="match status" value="1"/>
</dbReference>
<evidence type="ECO:0000259" key="3">
    <source>
        <dbReference type="Pfam" id="PF00501"/>
    </source>
</evidence>
<keyword evidence="5" id="KW-1185">Reference proteome</keyword>
<dbReference type="PROSITE" id="PS00455">
    <property type="entry name" value="AMP_BINDING"/>
    <property type="match status" value="1"/>
</dbReference>
<dbReference type="GO" id="GO:0005524">
    <property type="term" value="F:ATP binding"/>
    <property type="evidence" value="ECO:0007669"/>
    <property type="project" value="UniProtKB-KW"/>
</dbReference>
<dbReference type="GO" id="GO:0004467">
    <property type="term" value="F:long-chain fatty acid-CoA ligase activity"/>
    <property type="evidence" value="ECO:0007669"/>
    <property type="project" value="TreeGrafter"/>
</dbReference>
<evidence type="ECO:0000256" key="1">
    <source>
        <dbReference type="ARBA" id="ARBA00022741"/>
    </source>
</evidence>
<dbReference type="InterPro" id="IPR042099">
    <property type="entry name" value="ANL_N_sf"/>
</dbReference>
<dbReference type="EMBL" id="JAKFHA010000017">
    <property type="protein sequence ID" value="MCF2530637.1"/>
    <property type="molecule type" value="Genomic_DNA"/>
</dbReference>
<feature type="domain" description="AMP-dependent synthetase/ligase" evidence="3">
    <location>
        <begin position="22"/>
        <end position="446"/>
    </location>
</feature>
<dbReference type="Gene3D" id="3.40.50.12780">
    <property type="entry name" value="N-terminal domain of ligase-like"/>
    <property type="match status" value="1"/>
</dbReference>
<dbReference type="GO" id="GO:0016020">
    <property type="term" value="C:membrane"/>
    <property type="evidence" value="ECO:0007669"/>
    <property type="project" value="TreeGrafter"/>
</dbReference>
<organism evidence="4 5">
    <name type="scientific">Yinghuangia soli</name>
    <dbReference type="NCBI Taxonomy" id="2908204"/>
    <lineage>
        <taxon>Bacteria</taxon>
        <taxon>Bacillati</taxon>
        <taxon>Actinomycetota</taxon>
        <taxon>Actinomycetes</taxon>
        <taxon>Kitasatosporales</taxon>
        <taxon>Streptomycetaceae</taxon>
        <taxon>Yinghuangia</taxon>
    </lineage>
</organism>
<dbReference type="SUPFAM" id="SSF56801">
    <property type="entry name" value="Acetyl-CoA synthetase-like"/>
    <property type="match status" value="1"/>
</dbReference>
<dbReference type="Pfam" id="PF00501">
    <property type="entry name" value="AMP-binding"/>
    <property type="match status" value="1"/>
</dbReference>
<protein>
    <submittedName>
        <fullName evidence="4">AMP-dependent synthetase/ligase</fullName>
    </submittedName>
</protein>
<dbReference type="InterPro" id="IPR020845">
    <property type="entry name" value="AMP-binding_CS"/>
</dbReference>
<proteinExistence type="predicted"/>
<dbReference type="Proteomes" id="UP001165378">
    <property type="component" value="Unassembled WGS sequence"/>
</dbReference>
<evidence type="ECO:0000313" key="4">
    <source>
        <dbReference type="EMBL" id="MCF2530637.1"/>
    </source>
</evidence>
<dbReference type="InterPro" id="IPR000873">
    <property type="entry name" value="AMP-dep_synth/lig_dom"/>
</dbReference>
<dbReference type="PANTHER" id="PTHR43272:SF33">
    <property type="entry name" value="AMP-BINDING DOMAIN-CONTAINING PROTEIN-RELATED"/>
    <property type="match status" value="1"/>
</dbReference>
<sequence length="626" mass="67022">MSEAAAAIDDRPASVAVDFLDRVREIPDAEAYRFPSSLPGGGTAWKSLTWAETAARVKAIAAGLTALGVAPTDRVAIVAETRIEWILADLGIVCAGAATTTVYPSTNADEAAFILEDSGSTIVFAENEAQVAKLRGERKAGRLGDVRHLVTFDGTPDGTPDTGADGDWVLSLAELEDRGRGILAEDPELVDRLVAAIERDQLATLIYTSGTTGRPKGVRLTHDTWAYQAAAQQQMAITDRGDLQYLWLPLAHCYGKVMISGQLRIGYPTAVDGRIPKLVENLPVVKPTFMAAAPRVFEKVHNSVYTRMKAEGGAKYRIFTWAVGVGRKHVRARQAGSTPGVLLDLQYKLADRLVYGKLRDLFGGRMKACISGSAALSDDVAEFFEAIGISVLQGYGLTEASAGSCVNRLGANRIGTVGLPLPGTEVRIAADGEILLRSPAVMTGYHNNPDATADALEPDGWLHTGDIGEIDPDGSLRITDRKKDLIKTSGGKYVAPSDIEGRFKGLCPYVGNIIVHGNNRNFCSALITLDADALAGWAAGAGDGLADLPYADLVATPQVRALIEGYVAELNAGLQRWQTVKKFAILPRDLSVEHGELTPSLKVKRIVVEREYAALLDEMYDGTLVK</sequence>
<dbReference type="AlphaFoldDB" id="A0AA41Q5Q6"/>
<name>A0AA41Q5Q6_9ACTN</name>
<dbReference type="Pfam" id="PF23562">
    <property type="entry name" value="AMP-binding_C_3"/>
    <property type="match status" value="1"/>
</dbReference>